<evidence type="ECO:0000259" key="2">
    <source>
        <dbReference type="Pfam" id="PF11887"/>
    </source>
</evidence>
<dbReference type="AlphaFoldDB" id="A0AAD1MA45"/>
<dbReference type="Proteomes" id="UP000467327">
    <property type="component" value="Chromosome"/>
</dbReference>
<gene>
    <name evidence="3" type="ORF">MAIC_16000</name>
</gene>
<dbReference type="NCBIfam" id="TIGR00996">
    <property type="entry name" value="Mtu_fam_mce"/>
    <property type="match status" value="1"/>
</dbReference>
<organism evidence="3 4">
    <name type="scientific">Mycolicibacterium aichiense</name>
    <dbReference type="NCBI Taxonomy" id="1799"/>
    <lineage>
        <taxon>Bacteria</taxon>
        <taxon>Bacillati</taxon>
        <taxon>Actinomycetota</taxon>
        <taxon>Actinomycetes</taxon>
        <taxon>Mycobacteriales</taxon>
        <taxon>Mycobacteriaceae</taxon>
        <taxon>Mycolicibacterium</taxon>
    </lineage>
</organism>
<reference evidence="3 4" key="1">
    <citation type="journal article" date="2019" name="Emerg. Microbes Infect.">
        <title>Comprehensive subspecies identification of 175 nontuberculous mycobacteria species based on 7547 genomic profiles.</title>
        <authorList>
            <person name="Matsumoto Y."/>
            <person name="Kinjo T."/>
            <person name="Motooka D."/>
            <person name="Nabeya D."/>
            <person name="Jung N."/>
            <person name="Uechi K."/>
            <person name="Horii T."/>
            <person name="Iida T."/>
            <person name="Fujita J."/>
            <person name="Nakamura S."/>
        </authorList>
    </citation>
    <scope>NUCLEOTIDE SEQUENCE [LARGE SCALE GENOMIC DNA]</scope>
    <source>
        <strain evidence="3 4">JCM 6376</strain>
    </source>
</reference>
<dbReference type="PANTHER" id="PTHR33371">
    <property type="entry name" value="INTERMEMBRANE PHOSPHOLIPID TRANSPORT SYSTEM BINDING PROTEIN MLAD-RELATED"/>
    <property type="match status" value="1"/>
</dbReference>
<dbReference type="InterPro" id="IPR052336">
    <property type="entry name" value="MlaD_Phospholipid_Transporter"/>
</dbReference>
<dbReference type="KEGG" id="maic:MAIC_16000"/>
<accession>A0AAD1MA45</accession>
<feature type="domain" description="Mce/MlaD" evidence="1">
    <location>
        <begin position="15"/>
        <end position="93"/>
    </location>
</feature>
<sequence length="374" mass="39250">MIVAAGMFRGSFADTVPLTVLSQRAGLVMNPDAKVKLVGVPVGNVVSIQERPNGQAAILLAMDPAQLAQIPDNVKVDISSSTVFGAKSIDLVAPANPSTQKLRPGQVLTAEHVTVEFNTIFQQLSSVLSAIQPEKLNETLGAISSAFNGRGPQLGRTLSDFDALLAKLEPSLPNLAHDSDTAPEVLNAYADASRDLVTTLDDATHISQTITEEQNSLDAFLVSTIGLADVGNDVLGSNRAGISDVFRVLVPTTDLTNRYHQGLNCGISALAVIASGPPLEKPGITDSIGFLLGRERYRYPMNLPKVAATGGPQCTSLPRVPFDTGPPFVVTDVGTNQAQYGNQGILLNSDGLKQLLFGPLPGPARNTAQIGEPG</sequence>
<name>A0AAD1MA45_9MYCO</name>
<dbReference type="InterPro" id="IPR003399">
    <property type="entry name" value="Mce/MlaD"/>
</dbReference>
<keyword evidence="4" id="KW-1185">Reference proteome</keyword>
<dbReference type="Pfam" id="PF11887">
    <property type="entry name" value="Mce4_CUP1"/>
    <property type="match status" value="1"/>
</dbReference>
<evidence type="ECO:0000313" key="4">
    <source>
        <dbReference type="Proteomes" id="UP000467327"/>
    </source>
</evidence>
<dbReference type="PANTHER" id="PTHR33371:SF19">
    <property type="entry name" value="MCE-FAMILY PROTEIN MCE4A"/>
    <property type="match status" value="1"/>
</dbReference>
<dbReference type="InterPro" id="IPR024516">
    <property type="entry name" value="Mce_C"/>
</dbReference>
<dbReference type="GO" id="GO:0051701">
    <property type="term" value="P:biological process involved in interaction with host"/>
    <property type="evidence" value="ECO:0007669"/>
    <property type="project" value="TreeGrafter"/>
</dbReference>
<protein>
    <submittedName>
        <fullName evidence="3">Virulence factor Mce family protein</fullName>
    </submittedName>
</protein>
<feature type="domain" description="Mammalian cell entry C-terminal" evidence="2">
    <location>
        <begin position="98"/>
        <end position="312"/>
    </location>
</feature>
<dbReference type="EMBL" id="AP022561">
    <property type="protein sequence ID" value="BBX06797.1"/>
    <property type="molecule type" value="Genomic_DNA"/>
</dbReference>
<dbReference type="GO" id="GO:0005576">
    <property type="term" value="C:extracellular region"/>
    <property type="evidence" value="ECO:0007669"/>
    <property type="project" value="TreeGrafter"/>
</dbReference>
<dbReference type="InterPro" id="IPR005693">
    <property type="entry name" value="Mce"/>
</dbReference>
<evidence type="ECO:0000313" key="3">
    <source>
        <dbReference type="EMBL" id="BBX06797.1"/>
    </source>
</evidence>
<evidence type="ECO:0000259" key="1">
    <source>
        <dbReference type="Pfam" id="PF02470"/>
    </source>
</evidence>
<dbReference type="Pfam" id="PF02470">
    <property type="entry name" value="MlaD"/>
    <property type="match status" value="1"/>
</dbReference>
<proteinExistence type="predicted"/>